<protein>
    <submittedName>
        <fullName evidence="1">Uncharacterized protein</fullName>
    </submittedName>
</protein>
<accession>A0ABM8QUE0</accession>
<evidence type="ECO:0000313" key="2">
    <source>
        <dbReference type="Proteomes" id="UP000675880"/>
    </source>
</evidence>
<sequence length="351" mass="38503">MVQRCSGLHRSQVGGFQLVVPLGRGVGVVDQHQCRFVFQSHRLPLHCLFVLLHENIGEIPEQGLGEREPGKDVPGGGKIDPALLLPHRRHGGTRGDEHRSALHELKPLIGEDEVDGRRQRPAVEFVEELVRPAVFGRRVRHHPEPVGDGLEGLCLVVHAGLGSPPRALVDEGAVRGIHEPDDAVVDGTIQDRGDLDHAIGRGRQRKARQFRYRLIRPLRIGQIHPHVPVCFLARVGGDPDLLGSKRRSLDKGRNVTTATARIKLPSVIGALDPFSVEVTEGQGHASMRTNISHGRHCTLPVTAHENRLSQHDLGLHLADGQGLAGRGRIPETEQGGAFRRFEFRDEVCAHG</sequence>
<name>A0ABM8QUE0_9BACT</name>
<proteinExistence type="predicted"/>
<dbReference type="EMBL" id="CAJNBJ010000001">
    <property type="protein sequence ID" value="CAE6715881.1"/>
    <property type="molecule type" value="Genomic_DNA"/>
</dbReference>
<dbReference type="Proteomes" id="UP000675880">
    <property type="component" value="Unassembled WGS sequence"/>
</dbReference>
<organism evidence="1 2">
    <name type="scientific">Nitrospira defluvii</name>
    <dbReference type="NCBI Taxonomy" id="330214"/>
    <lineage>
        <taxon>Bacteria</taxon>
        <taxon>Pseudomonadati</taxon>
        <taxon>Nitrospirota</taxon>
        <taxon>Nitrospiria</taxon>
        <taxon>Nitrospirales</taxon>
        <taxon>Nitrospiraceae</taxon>
        <taxon>Nitrospira</taxon>
    </lineage>
</organism>
<gene>
    <name evidence="1" type="ORF">NSPZN2_11445</name>
</gene>
<comment type="caution">
    <text evidence="1">The sequence shown here is derived from an EMBL/GenBank/DDBJ whole genome shotgun (WGS) entry which is preliminary data.</text>
</comment>
<reference evidence="1 2" key="1">
    <citation type="submission" date="2021-02" db="EMBL/GenBank/DDBJ databases">
        <authorList>
            <person name="Han P."/>
        </authorList>
    </citation>
    <scope>NUCLEOTIDE SEQUENCE [LARGE SCALE GENOMIC DNA]</scope>
    <source>
        <strain evidence="1">Candidatus Nitrospira sp. ZN2</strain>
    </source>
</reference>
<keyword evidence="2" id="KW-1185">Reference proteome</keyword>
<evidence type="ECO:0000313" key="1">
    <source>
        <dbReference type="EMBL" id="CAE6715881.1"/>
    </source>
</evidence>